<reference evidence="2 3" key="1">
    <citation type="submission" date="2015-09" db="EMBL/GenBank/DDBJ databases">
        <authorList>
            <consortium name="Swine Surveillance"/>
        </authorList>
    </citation>
    <scope>NUCLEOTIDE SEQUENCE [LARGE SCALE GENOMIC DNA]</scope>
    <source>
        <strain evidence="2 3">CECT 5294</strain>
    </source>
</reference>
<accession>A0A0P1FEJ1</accession>
<dbReference type="STRING" id="266809.PM03_09610"/>
<dbReference type="RefSeq" id="WP_072936768.1">
    <property type="nucleotide sequence ID" value="NZ_CYRX01000011.1"/>
</dbReference>
<evidence type="ECO:0000313" key="2">
    <source>
        <dbReference type="EMBL" id="CUH59928.1"/>
    </source>
</evidence>
<dbReference type="Proteomes" id="UP000051298">
    <property type="component" value="Unassembled WGS sequence"/>
</dbReference>
<feature type="compositionally biased region" description="Basic and acidic residues" evidence="1">
    <location>
        <begin position="106"/>
        <end position="128"/>
    </location>
</feature>
<organism evidence="2 3">
    <name type="scientific">Thalassobacter stenotrophicus</name>
    <dbReference type="NCBI Taxonomy" id="266809"/>
    <lineage>
        <taxon>Bacteria</taxon>
        <taxon>Pseudomonadati</taxon>
        <taxon>Pseudomonadota</taxon>
        <taxon>Alphaproteobacteria</taxon>
        <taxon>Rhodobacterales</taxon>
        <taxon>Roseobacteraceae</taxon>
        <taxon>Thalassobacter</taxon>
    </lineage>
</organism>
<sequence>MSDRKVKLLKNMALKEQARMPQYVQRQKSLIKEITHLDDLLVRIKKLREDARSNDVMQAHRLQTNRWYELRLIEEMQTLDNKLEFLRTELEQVTATIAQIGHKVQRVSEKAQDAQRTAKQDREAKQEHANAAPFRIKRT</sequence>
<evidence type="ECO:0000256" key="1">
    <source>
        <dbReference type="SAM" id="MobiDB-lite"/>
    </source>
</evidence>
<proteinExistence type="predicted"/>
<dbReference type="AlphaFoldDB" id="A0A0P1FEJ1"/>
<feature type="region of interest" description="Disordered" evidence="1">
    <location>
        <begin position="104"/>
        <end position="139"/>
    </location>
</feature>
<dbReference type="EMBL" id="CYRX01000011">
    <property type="protein sequence ID" value="CUH59928.1"/>
    <property type="molecule type" value="Genomic_DNA"/>
</dbReference>
<evidence type="ECO:0000313" key="3">
    <source>
        <dbReference type="Proteomes" id="UP000051298"/>
    </source>
</evidence>
<name>A0A0P1FEJ1_9RHOB</name>
<gene>
    <name evidence="2" type="ORF">THS5294_01217</name>
</gene>
<protein>
    <submittedName>
        <fullName evidence="2">Uncharacterized protein</fullName>
    </submittedName>
</protein>
<dbReference type="eggNOG" id="ENOG503300H">
    <property type="taxonomic scope" value="Bacteria"/>
</dbReference>